<evidence type="ECO:0000256" key="1">
    <source>
        <dbReference type="SAM" id="MobiDB-lite"/>
    </source>
</evidence>
<reference evidence="2 3" key="1">
    <citation type="journal article" date="2021" name="Sci. Rep.">
        <title>Genome sequencing of the multicellular alga Astrephomene provides insights into convergent evolution of germ-soma differentiation.</title>
        <authorList>
            <person name="Yamashita S."/>
            <person name="Yamamoto K."/>
            <person name="Matsuzaki R."/>
            <person name="Suzuki S."/>
            <person name="Yamaguchi H."/>
            <person name="Hirooka S."/>
            <person name="Minakuchi Y."/>
            <person name="Miyagishima S."/>
            <person name="Kawachi M."/>
            <person name="Toyoda A."/>
            <person name="Nozaki H."/>
        </authorList>
    </citation>
    <scope>NUCLEOTIDE SEQUENCE [LARGE SCALE GENOMIC DNA]</scope>
    <source>
        <strain evidence="2 3">NIES-4017</strain>
    </source>
</reference>
<sequence length="198" mass="20426">MACQHATALLGTSRCLVSALSSWASHAAAFQFHSTAAFSAEAQARTAEPASTSGRGNAASGKNAGRAPSKPASAGSKNTGSSPSSGPNSAAAAAAAATAAAKAQLAAAAAGSHLAPSRMAQYARTILHRELMLKLRPRSWDGVPRLLSVEATIQASETQLERDVVEKWELLLYSLALEHLTGRPTTFVSPANKHLITR</sequence>
<comment type="caution">
    <text evidence="2">The sequence shown here is derived from an EMBL/GenBank/DDBJ whole genome shotgun (WGS) entry which is preliminary data.</text>
</comment>
<feature type="compositionally biased region" description="Low complexity" evidence="1">
    <location>
        <begin position="73"/>
        <end position="89"/>
    </location>
</feature>
<evidence type="ECO:0000313" key="2">
    <source>
        <dbReference type="EMBL" id="GFR40798.1"/>
    </source>
</evidence>
<proteinExistence type="predicted"/>
<gene>
    <name evidence="2" type="ORF">Agub_g1415</name>
</gene>
<protein>
    <submittedName>
        <fullName evidence="2">Uncharacterized protein</fullName>
    </submittedName>
</protein>
<accession>A0AAD3DFT6</accession>
<dbReference type="EMBL" id="BMAR01000001">
    <property type="protein sequence ID" value="GFR40798.1"/>
    <property type="molecule type" value="Genomic_DNA"/>
</dbReference>
<name>A0AAD3DFT6_9CHLO</name>
<feature type="region of interest" description="Disordered" evidence="1">
    <location>
        <begin position="43"/>
        <end position="89"/>
    </location>
</feature>
<keyword evidence="3" id="KW-1185">Reference proteome</keyword>
<feature type="non-terminal residue" evidence="2">
    <location>
        <position position="198"/>
    </location>
</feature>
<organism evidence="2 3">
    <name type="scientific">Astrephomene gubernaculifera</name>
    <dbReference type="NCBI Taxonomy" id="47775"/>
    <lineage>
        <taxon>Eukaryota</taxon>
        <taxon>Viridiplantae</taxon>
        <taxon>Chlorophyta</taxon>
        <taxon>core chlorophytes</taxon>
        <taxon>Chlorophyceae</taxon>
        <taxon>CS clade</taxon>
        <taxon>Chlamydomonadales</taxon>
        <taxon>Astrephomenaceae</taxon>
        <taxon>Astrephomene</taxon>
    </lineage>
</organism>
<evidence type="ECO:0000313" key="3">
    <source>
        <dbReference type="Proteomes" id="UP001054857"/>
    </source>
</evidence>
<dbReference type="AlphaFoldDB" id="A0AAD3DFT6"/>
<dbReference type="Proteomes" id="UP001054857">
    <property type="component" value="Unassembled WGS sequence"/>
</dbReference>